<accession>A0ABW2IMH4</accession>
<dbReference type="PANTHER" id="PTHR32089:SF112">
    <property type="entry name" value="LYSOZYME-LIKE PROTEIN-RELATED"/>
    <property type="match status" value="1"/>
</dbReference>
<organism evidence="6 7">
    <name type="scientific">Hirschia litorea</name>
    <dbReference type="NCBI Taxonomy" id="1199156"/>
    <lineage>
        <taxon>Bacteria</taxon>
        <taxon>Pseudomonadati</taxon>
        <taxon>Pseudomonadota</taxon>
        <taxon>Alphaproteobacteria</taxon>
        <taxon>Hyphomonadales</taxon>
        <taxon>Hyphomonadaceae</taxon>
        <taxon>Hirschia</taxon>
    </lineage>
</organism>
<comment type="caution">
    <text evidence="6">The sequence shown here is derived from an EMBL/GenBank/DDBJ whole genome shotgun (WGS) entry which is preliminary data.</text>
</comment>
<evidence type="ECO:0000256" key="2">
    <source>
        <dbReference type="PROSITE-ProRule" id="PRU00284"/>
    </source>
</evidence>
<feature type="transmembrane region" description="Helical" evidence="4">
    <location>
        <begin position="17"/>
        <end position="35"/>
    </location>
</feature>
<sequence length="465" mass="49000">MGIIIASGVYQNGINSWPAIAMATLLALLGTFANLKSPGNQSGSICISMAFAGIIAVLVYNFTWSGEGVAYQIDMHMAFFVGLAIVAGFLEWRALVAFSSVVIFHHLTLSFVFPAAVFPDGAPIIRVALHAVILFSQCAVLIWLTHQIHRLFQANATTLLQSEKATRDALELQKKVQSAAEENAHRFSTQQSFATQFRAEVCELMQGLTERAQELNNVATELEASAHSSIGTSTSLNEASQLATHNVDSAAAATEELSSSIATIAKKIAAMNAVVSDADESVRSSTTTVATLSNNARKIGDVISIISDIAEQTNLLALNATIEAARAGDAGRGFAVVATEVKQLADQTAKATVEISEQVQSIQNASEDTSNIIDAISKVIAEVTHQTASVAQDVDEQNGATNEIANSTRIASQGTSKVGHEVKVAIAAAKSTTDIAAKIVSASGNVAIASDKLRNSVDEFLKKVV</sequence>
<feature type="transmembrane region" description="Helical" evidence="4">
    <location>
        <begin position="69"/>
        <end position="90"/>
    </location>
</feature>
<gene>
    <name evidence="6" type="ORF">ACFQS8_11095</name>
</gene>
<dbReference type="PANTHER" id="PTHR32089">
    <property type="entry name" value="METHYL-ACCEPTING CHEMOTAXIS PROTEIN MCPB"/>
    <property type="match status" value="1"/>
</dbReference>
<keyword evidence="4" id="KW-0812">Transmembrane</keyword>
<feature type="transmembrane region" description="Helical" evidence="4">
    <location>
        <begin position="42"/>
        <end position="63"/>
    </location>
</feature>
<dbReference type="Gene3D" id="1.10.287.950">
    <property type="entry name" value="Methyl-accepting chemotaxis protein"/>
    <property type="match status" value="1"/>
</dbReference>
<keyword evidence="4" id="KW-1133">Transmembrane helix</keyword>
<feature type="transmembrane region" description="Helical" evidence="4">
    <location>
        <begin position="95"/>
        <end position="118"/>
    </location>
</feature>
<keyword evidence="7" id="KW-1185">Reference proteome</keyword>
<reference evidence="7" key="1">
    <citation type="journal article" date="2019" name="Int. J. Syst. Evol. Microbiol.">
        <title>The Global Catalogue of Microorganisms (GCM) 10K type strain sequencing project: providing services to taxonomists for standard genome sequencing and annotation.</title>
        <authorList>
            <consortium name="The Broad Institute Genomics Platform"/>
            <consortium name="The Broad Institute Genome Sequencing Center for Infectious Disease"/>
            <person name="Wu L."/>
            <person name="Ma J."/>
        </authorList>
    </citation>
    <scope>NUCLEOTIDE SEQUENCE [LARGE SCALE GENOMIC DNA]</scope>
    <source>
        <strain evidence="7">CCUG 51308</strain>
    </source>
</reference>
<proteinExistence type="predicted"/>
<evidence type="ECO:0000313" key="6">
    <source>
        <dbReference type="EMBL" id="MFC7292164.1"/>
    </source>
</evidence>
<feature type="transmembrane region" description="Helical" evidence="4">
    <location>
        <begin position="124"/>
        <end position="144"/>
    </location>
</feature>
<dbReference type="InterPro" id="IPR004089">
    <property type="entry name" value="MCPsignal_dom"/>
</dbReference>
<evidence type="ECO:0000256" key="4">
    <source>
        <dbReference type="SAM" id="Phobius"/>
    </source>
</evidence>
<evidence type="ECO:0000313" key="7">
    <source>
        <dbReference type="Proteomes" id="UP001596492"/>
    </source>
</evidence>
<feature type="coiled-coil region" evidence="3">
    <location>
        <begin position="162"/>
        <end position="225"/>
    </location>
</feature>
<feature type="domain" description="Methyl-accepting transducer" evidence="5">
    <location>
        <begin position="193"/>
        <end position="436"/>
    </location>
</feature>
<evidence type="ECO:0000256" key="1">
    <source>
        <dbReference type="ARBA" id="ARBA00023224"/>
    </source>
</evidence>
<dbReference type="EMBL" id="JBHTBR010000005">
    <property type="protein sequence ID" value="MFC7292164.1"/>
    <property type="molecule type" value="Genomic_DNA"/>
</dbReference>
<dbReference type="Pfam" id="PF00015">
    <property type="entry name" value="MCPsignal"/>
    <property type="match status" value="1"/>
</dbReference>
<dbReference type="SMART" id="SM00283">
    <property type="entry name" value="MA"/>
    <property type="match status" value="1"/>
</dbReference>
<dbReference type="Proteomes" id="UP001596492">
    <property type="component" value="Unassembled WGS sequence"/>
</dbReference>
<keyword evidence="4" id="KW-0472">Membrane</keyword>
<evidence type="ECO:0000256" key="3">
    <source>
        <dbReference type="SAM" id="Coils"/>
    </source>
</evidence>
<dbReference type="RefSeq" id="WP_382167402.1">
    <property type="nucleotide sequence ID" value="NZ_JBHTBR010000005.1"/>
</dbReference>
<dbReference type="SUPFAM" id="SSF58104">
    <property type="entry name" value="Methyl-accepting chemotaxis protein (MCP) signaling domain"/>
    <property type="match status" value="1"/>
</dbReference>
<evidence type="ECO:0000259" key="5">
    <source>
        <dbReference type="PROSITE" id="PS50111"/>
    </source>
</evidence>
<keyword evidence="1 2" id="KW-0807">Transducer</keyword>
<protein>
    <submittedName>
        <fullName evidence="6">Methyl-accepting chemotaxis protein</fullName>
    </submittedName>
</protein>
<keyword evidence="3" id="KW-0175">Coiled coil</keyword>
<name>A0ABW2IMH4_9PROT</name>
<dbReference type="PROSITE" id="PS50111">
    <property type="entry name" value="CHEMOTAXIS_TRANSDUC_2"/>
    <property type="match status" value="1"/>
</dbReference>